<organism evidence="2 3">
    <name type="scientific">Periconia macrospinosa</name>
    <dbReference type="NCBI Taxonomy" id="97972"/>
    <lineage>
        <taxon>Eukaryota</taxon>
        <taxon>Fungi</taxon>
        <taxon>Dikarya</taxon>
        <taxon>Ascomycota</taxon>
        <taxon>Pezizomycotina</taxon>
        <taxon>Dothideomycetes</taxon>
        <taxon>Pleosporomycetidae</taxon>
        <taxon>Pleosporales</taxon>
        <taxon>Massarineae</taxon>
        <taxon>Periconiaceae</taxon>
        <taxon>Periconia</taxon>
    </lineage>
</organism>
<feature type="transmembrane region" description="Helical" evidence="1">
    <location>
        <begin position="30"/>
        <end position="49"/>
    </location>
</feature>
<evidence type="ECO:0000313" key="3">
    <source>
        <dbReference type="Proteomes" id="UP000244855"/>
    </source>
</evidence>
<gene>
    <name evidence="2" type="ORF">DM02DRAFT_612816</name>
</gene>
<dbReference type="AlphaFoldDB" id="A0A2V1DW47"/>
<reference evidence="2 3" key="1">
    <citation type="journal article" date="2018" name="Sci. Rep.">
        <title>Comparative genomics provides insights into the lifestyle and reveals functional heterogeneity of dark septate endophytic fungi.</title>
        <authorList>
            <person name="Knapp D.G."/>
            <person name="Nemeth J.B."/>
            <person name="Barry K."/>
            <person name="Hainaut M."/>
            <person name="Henrissat B."/>
            <person name="Johnson J."/>
            <person name="Kuo A."/>
            <person name="Lim J.H.P."/>
            <person name="Lipzen A."/>
            <person name="Nolan M."/>
            <person name="Ohm R.A."/>
            <person name="Tamas L."/>
            <person name="Grigoriev I.V."/>
            <person name="Spatafora J.W."/>
            <person name="Nagy L.G."/>
            <person name="Kovacs G.M."/>
        </authorList>
    </citation>
    <scope>NUCLEOTIDE SEQUENCE [LARGE SCALE GENOMIC DNA]</scope>
    <source>
        <strain evidence="2 3">DSE2036</strain>
    </source>
</reference>
<keyword evidence="3" id="KW-1185">Reference proteome</keyword>
<dbReference type="EMBL" id="KZ805341">
    <property type="protein sequence ID" value="PVI02573.1"/>
    <property type="molecule type" value="Genomic_DNA"/>
</dbReference>
<evidence type="ECO:0000256" key="1">
    <source>
        <dbReference type="SAM" id="Phobius"/>
    </source>
</evidence>
<evidence type="ECO:0000313" key="2">
    <source>
        <dbReference type="EMBL" id="PVI02573.1"/>
    </source>
</evidence>
<keyword evidence="1" id="KW-0472">Membrane</keyword>
<keyword evidence="1" id="KW-1133">Transmembrane helix</keyword>
<sequence length="70" mass="7880">MSSVAPSVVSVMAPVGVPRVVVSSERFSVVPFWLLLFVWLWFQWLALAFHHGKVLSFVATRCKFAINTET</sequence>
<keyword evidence="1" id="KW-0812">Transmembrane</keyword>
<accession>A0A2V1DW47</accession>
<protein>
    <submittedName>
        <fullName evidence="2">Uncharacterized protein</fullName>
    </submittedName>
</protein>
<name>A0A2V1DW47_9PLEO</name>
<proteinExistence type="predicted"/>
<dbReference type="Proteomes" id="UP000244855">
    <property type="component" value="Unassembled WGS sequence"/>
</dbReference>